<keyword evidence="1" id="KW-0175">Coiled coil</keyword>
<feature type="region of interest" description="Disordered" evidence="2">
    <location>
        <begin position="346"/>
        <end position="373"/>
    </location>
</feature>
<dbReference type="GO" id="GO:1990114">
    <property type="term" value="P:RNA polymerase II core complex assembly"/>
    <property type="evidence" value="ECO:0007669"/>
    <property type="project" value="TreeGrafter"/>
</dbReference>
<feature type="compositionally biased region" description="Basic and acidic residues" evidence="2">
    <location>
        <begin position="231"/>
        <end position="265"/>
    </location>
</feature>
<dbReference type="GO" id="GO:1990115">
    <property type="term" value="P:RNA polymerase III assembly"/>
    <property type="evidence" value="ECO:0007669"/>
    <property type="project" value="TreeGrafter"/>
</dbReference>
<feature type="region of interest" description="Disordered" evidence="2">
    <location>
        <begin position="489"/>
        <end position="518"/>
    </location>
</feature>
<dbReference type="RefSeq" id="XP_043060021.1">
    <property type="nucleotide sequence ID" value="XM_043203390.1"/>
</dbReference>
<dbReference type="Proteomes" id="UP001196530">
    <property type="component" value="Unassembled WGS sequence"/>
</dbReference>
<dbReference type="GO" id="GO:0006457">
    <property type="term" value="P:protein folding"/>
    <property type="evidence" value="ECO:0007669"/>
    <property type="project" value="InterPro"/>
</dbReference>
<dbReference type="GeneID" id="66126918"/>
<reference evidence="4" key="1">
    <citation type="journal article" date="2021" name="G3 (Bethesda)">
        <title>Genomic diversity, chromosomal rearrangements, and interspecies hybridization in the ogataea polymorpha species complex.</title>
        <authorList>
            <person name="Hanson S.J."/>
            <person name="Cinneide E.O."/>
            <person name="Salzberg L.I."/>
            <person name="Wolfe K.H."/>
            <person name="McGowan J."/>
            <person name="Fitzpatrick D.A."/>
            <person name="Matlin K."/>
        </authorList>
    </citation>
    <scope>NUCLEOTIDE SEQUENCE</scope>
    <source>
        <strain evidence="4">61-244</strain>
    </source>
</reference>
<name>A0AAN6I5D8_PICAN</name>
<dbReference type="AlphaFoldDB" id="A0AAN6I5D8"/>
<evidence type="ECO:0000256" key="2">
    <source>
        <dbReference type="SAM" id="MobiDB-lite"/>
    </source>
</evidence>
<dbReference type="GO" id="GO:0051082">
    <property type="term" value="F:unfolded protein binding"/>
    <property type="evidence" value="ECO:0007669"/>
    <property type="project" value="InterPro"/>
</dbReference>
<feature type="compositionally biased region" description="Basic and acidic residues" evidence="2">
    <location>
        <begin position="203"/>
        <end position="222"/>
    </location>
</feature>
<feature type="compositionally biased region" description="Acidic residues" evidence="2">
    <location>
        <begin position="282"/>
        <end position="306"/>
    </location>
</feature>
<feature type="coiled-coil region" evidence="1">
    <location>
        <begin position="55"/>
        <end position="96"/>
    </location>
</feature>
<organism evidence="4 5">
    <name type="scientific">Pichia angusta</name>
    <name type="common">Yeast</name>
    <name type="synonym">Hansenula polymorpha</name>
    <dbReference type="NCBI Taxonomy" id="870730"/>
    <lineage>
        <taxon>Eukaryota</taxon>
        <taxon>Fungi</taxon>
        <taxon>Dikarya</taxon>
        <taxon>Ascomycota</taxon>
        <taxon>Saccharomycotina</taxon>
        <taxon>Pichiomycetes</taxon>
        <taxon>Pichiales</taxon>
        <taxon>Pichiaceae</taxon>
        <taxon>Ogataea</taxon>
    </lineage>
</organism>
<feature type="compositionally biased region" description="Basic and acidic residues" evidence="2">
    <location>
        <begin position="489"/>
        <end position="503"/>
    </location>
</feature>
<sequence>MENEISLIDSILYNLVGVKQLYEFEVNHLHTFANLTRRFTEEKNKEVGDKCTVFKDKAIKEEQWVKEKIRNLESEINRLDKEIEERKASKKKLMELFESLKNIDKFEHKESNSDELPIMEIREELDDEGHVISGDVKPYAEVSNGSQRVKSPQSTKPEIMEANNESMTHKEAASQQNKVVYDTTAHSTKLEPENKAASAQTQKIEELSEEEQKKIDEDREQLAELLDDMDIAPKTDTKVSSKTKDTENAKDAKNAKDTEQTKDSSDSSEATSDFAPGKPAIDPEDILTLEMIAEDFDDEDYDEEESDLTRDIGDEGEEEDDDDDDDESYVKVVPGGARSLFLQQIAEVRQKKQEENGQQNLPEPKKAGAKKKSVKFAESVQVKEVENVSEELKKTENTRVSRFKLQRQQRGVSHESVPDEDSKEVVQDVVERDIEEQSHNESSKISAVPASLDYRAMQDDLDTMARAYTLGMYDDDIETHGEVIEKLDDFESHNKIVESKPVDMPEEEEEEPEEEEDDDMVLVDKIVENEVDDAEEDPEIELADEVLEADVAMDYTRLRTKMIHRYNGGFQESEKEKEYEPIEPVKTSRFKAARLGRIN</sequence>
<dbReference type="InterPro" id="IPR011599">
    <property type="entry name" value="PFD_alpha_archaea"/>
</dbReference>
<dbReference type="PANTHER" id="PTHR12674:SF2">
    <property type="entry name" value="PREFOLDIN SUBUNIT 5"/>
    <property type="match status" value="1"/>
</dbReference>
<dbReference type="InterPro" id="IPR024325">
    <property type="entry name" value="DUF3835"/>
</dbReference>
<evidence type="ECO:0000256" key="1">
    <source>
        <dbReference type="SAM" id="Coils"/>
    </source>
</evidence>
<evidence type="ECO:0000313" key="4">
    <source>
        <dbReference type="EMBL" id="KAG7818999.1"/>
    </source>
</evidence>
<evidence type="ECO:0000259" key="3">
    <source>
        <dbReference type="Pfam" id="PF12927"/>
    </source>
</evidence>
<feature type="region of interest" description="Disordered" evidence="2">
    <location>
        <begin position="405"/>
        <end position="426"/>
    </location>
</feature>
<proteinExistence type="predicted"/>
<dbReference type="GO" id="GO:1990113">
    <property type="term" value="P:RNA polymerase I assembly"/>
    <property type="evidence" value="ECO:0007669"/>
    <property type="project" value="TreeGrafter"/>
</dbReference>
<dbReference type="GO" id="GO:0016272">
    <property type="term" value="C:prefoldin complex"/>
    <property type="evidence" value="ECO:0007669"/>
    <property type="project" value="InterPro"/>
</dbReference>
<feature type="compositionally biased region" description="Acidic residues" evidence="2">
    <location>
        <begin position="314"/>
        <end position="327"/>
    </location>
</feature>
<dbReference type="PANTHER" id="PTHR12674">
    <property type="entry name" value="PREFOLDIN SUBUNIT 5"/>
    <property type="match status" value="1"/>
</dbReference>
<accession>A0AAN6I5D8</accession>
<dbReference type="EMBL" id="JAHLUX010000005">
    <property type="protein sequence ID" value="KAG7818999.1"/>
    <property type="molecule type" value="Genomic_DNA"/>
</dbReference>
<comment type="caution">
    <text evidence="4">The sequence shown here is derived from an EMBL/GenBank/DDBJ whole genome shotgun (WGS) entry which is preliminary data.</text>
</comment>
<evidence type="ECO:0000313" key="5">
    <source>
        <dbReference type="Proteomes" id="UP001196530"/>
    </source>
</evidence>
<feature type="domain" description="DUF3835" evidence="3">
    <location>
        <begin position="522"/>
        <end position="595"/>
    </location>
</feature>
<dbReference type="Pfam" id="PF12927">
    <property type="entry name" value="DUF3835"/>
    <property type="match status" value="1"/>
</dbReference>
<dbReference type="GO" id="GO:0005737">
    <property type="term" value="C:cytoplasm"/>
    <property type="evidence" value="ECO:0007669"/>
    <property type="project" value="TreeGrafter"/>
</dbReference>
<protein>
    <recommendedName>
        <fullName evidence="3">DUF3835 domain-containing protein</fullName>
    </recommendedName>
</protein>
<feature type="compositionally biased region" description="Acidic residues" evidence="2">
    <location>
        <begin position="504"/>
        <end position="518"/>
    </location>
</feature>
<gene>
    <name evidence="4" type="ORF">KL928_002867</name>
</gene>
<feature type="region of interest" description="Disordered" evidence="2">
    <location>
        <begin position="164"/>
        <end position="330"/>
    </location>
</feature>